<feature type="domain" description="C-methyltransferase" evidence="2">
    <location>
        <begin position="252"/>
        <end position="409"/>
    </location>
</feature>
<evidence type="ECO:0000313" key="3">
    <source>
        <dbReference type="EMBL" id="CAM76660.1"/>
    </source>
</evidence>
<accession>A4U1A3</accession>
<name>A4U1A3_9PROT</name>
<gene>
    <name evidence="3" type="ORF">MGR_1190</name>
</gene>
<dbReference type="InterPro" id="IPR038576">
    <property type="entry name" value="Methyltransf_Zn-bd_dom_put_sf"/>
</dbReference>
<dbReference type="GO" id="GO:0032259">
    <property type="term" value="P:methylation"/>
    <property type="evidence" value="ECO:0007669"/>
    <property type="project" value="UniProtKB-KW"/>
</dbReference>
<dbReference type="EMBL" id="CU459003">
    <property type="protein sequence ID" value="CAM76660.1"/>
    <property type="molecule type" value="Genomic_DNA"/>
</dbReference>
<protein>
    <submittedName>
        <fullName evidence="3">NDP-hexose 3-C-methyltransferase</fullName>
    </submittedName>
</protein>
<proteinExistence type="predicted"/>
<dbReference type="GO" id="GO:0008168">
    <property type="term" value="F:methyltransferase activity"/>
    <property type="evidence" value="ECO:0007669"/>
    <property type="project" value="UniProtKB-KW"/>
</dbReference>
<dbReference type="RefSeq" id="WP_106003039.1">
    <property type="nucleotide sequence ID" value="NZ_CP027527.1"/>
</dbReference>
<dbReference type="Gene3D" id="6.10.250.3100">
    <property type="match status" value="1"/>
</dbReference>
<dbReference type="PANTHER" id="PTHR43861:SF5">
    <property type="entry name" value="BLL5978 PROTEIN"/>
    <property type="match status" value="1"/>
</dbReference>
<dbReference type="InterPro" id="IPR013630">
    <property type="entry name" value="Methyltransf_Zn-bd_dom_put"/>
</dbReference>
<dbReference type="InterPro" id="IPR029063">
    <property type="entry name" value="SAM-dependent_MTases_sf"/>
</dbReference>
<dbReference type="Pfam" id="PF13489">
    <property type="entry name" value="Methyltransf_23"/>
    <property type="match status" value="1"/>
</dbReference>
<feature type="domain" description="Methyltransferase putative zinc binding" evidence="1">
    <location>
        <begin position="11"/>
        <end position="72"/>
    </location>
</feature>
<reference evidence="3" key="1">
    <citation type="journal article" date="2007" name="J. Bacteriol.">
        <title>Comparative genome analysis of four magnetotactic bacteria reveals a complex set of group-specific genes implicated in magnetosome biomineralization and function.</title>
        <authorList>
            <person name="Richter M."/>
            <person name="Kube M."/>
            <person name="Bazylinski D.A."/>
            <person name="Lombardot T."/>
            <person name="Gloeckner F.O."/>
            <person name="Reinhardt R."/>
            <person name="Schueler D."/>
        </authorList>
    </citation>
    <scope>NUCLEOTIDE SEQUENCE</scope>
    <source>
        <strain evidence="3">MSR-1</strain>
    </source>
</reference>
<organism evidence="3">
    <name type="scientific">Magnetospirillum gryphiswaldense</name>
    <dbReference type="NCBI Taxonomy" id="55518"/>
    <lineage>
        <taxon>Bacteria</taxon>
        <taxon>Pseudomonadati</taxon>
        <taxon>Pseudomonadota</taxon>
        <taxon>Alphaproteobacteria</taxon>
        <taxon>Rhodospirillales</taxon>
        <taxon>Rhodospirillaceae</taxon>
        <taxon>Magnetospirillum</taxon>
    </lineage>
</organism>
<dbReference type="AlphaFoldDB" id="A4U1A3"/>
<dbReference type="Gene3D" id="3.40.50.150">
    <property type="entry name" value="Vaccinia Virus protein VP39"/>
    <property type="match status" value="1"/>
</dbReference>
<dbReference type="InterPro" id="IPR013691">
    <property type="entry name" value="MeTrfase_14"/>
</dbReference>
<dbReference type="PANTHER" id="PTHR43861">
    <property type="entry name" value="TRANS-ACONITATE 2-METHYLTRANSFERASE-RELATED"/>
    <property type="match status" value="1"/>
</dbReference>
<sequence length="414" mass="44944">MSSHHHRRSTCRLCGGTHLTMVLGLAPTPPANAFVPAVECDREQERFPLDLFFCHDCAHVQLLDVVDPRVLFENYVYVSGTSPVFVRHFQAYADDVIARFRVPAGSLVVDVGSNDGTLLSCFAQAGMRVQGIDPARDIAADATARGIPTIADFFTPALAAGIRADKGAAKVVTANNVFAHVDDLSGVVDGIRAVLDDDGVFVFEVSYLVDVFEKTLFDTIYHEHLAYHSVQPLIRFLAANGMELIEALRVDSHGGSLRGVAQRRGGPHPVGQSVADAVALERRLGLDKAETFLAFARDIDERKRQLGDLLRGLKAEGKRIAGFGAPAKATTLLYHFDLGPDIIDFIIDDSPLKQGLFTPGMHIPVLPGSAIAEKKPDYLVVLAWNFAQPIMEKNAGFREAGGKFIVPLPQVEVV</sequence>
<evidence type="ECO:0000259" key="2">
    <source>
        <dbReference type="Pfam" id="PF08484"/>
    </source>
</evidence>
<dbReference type="Pfam" id="PF08421">
    <property type="entry name" value="Methyltransf_13"/>
    <property type="match status" value="1"/>
</dbReference>
<dbReference type="SUPFAM" id="SSF53335">
    <property type="entry name" value="S-adenosyl-L-methionine-dependent methyltransferases"/>
    <property type="match status" value="1"/>
</dbReference>
<dbReference type="Gene3D" id="3.40.50.720">
    <property type="entry name" value="NAD(P)-binding Rossmann-like Domain"/>
    <property type="match status" value="1"/>
</dbReference>
<keyword evidence="3" id="KW-0808">Transferase</keyword>
<dbReference type="Pfam" id="PF08484">
    <property type="entry name" value="Methyltransf_14"/>
    <property type="match status" value="1"/>
</dbReference>
<evidence type="ECO:0000259" key="1">
    <source>
        <dbReference type="Pfam" id="PF08421"/>
    </source>
</evidence>
<keyword evidence="3" id="KW-0489">Methyltransferase</keyword>
<dbReference type="Gene3D" id="6.20.50.110">
    <property type="entry name" value="Methyltransferase, zinc-binding domain"/>
    <property type="match status" value="1"/>
</dbReference>